<accession>A0AAJ1IEM2</accession>
<reference evidence="1 2" key="1">
    <citation type="submission" date="2022-12" db="EMBL/GenBank/DDBJ databases">
        <title>Metagenome assembled genome from gulf of manar.</title>
        <authorList>
            <person name="Kohli P."/>
            <person name="Pk S."/>
            <person name="Venkata Ramana C."/>
            <person name="Sasikala C."/>
        </authorList>
    </citation>
    <scope>NUCLEOTIDE SEQUENCE [LARGE SCALE GENOMIC DNA]</scope>
    <source>
        <strain evidence="1">JB008</strain>
    </source>
</reference>
<dbReference type="AlphaFoldDB" id="A0AAJ1IEM2"/>
<evidence type="ECO:0000313" key="1">
    <source>
        <dbReference type="EMBL" id="MDC7227917.1"/>
    </source>
</evidence>
<organism evidence="1 2">
    <name type="scientific">Candidatus Thalassospirochaeta sargassi</name>
    <dbReference type="NCBI Taxonomy" id="3119039"/>
    <lineage>
        <taxon>Bacteria</taxon>
        <taxon>Pseudomonadati</taxon>
        <taxon>Spirochaetota</taxon>
        <taxon>Spirochaetia</taxon>
        <taxon>Spirochaetales</taxon>
        <taxon>Spirochaetaceae</taxon>
        <taxon>Candidatus Thalassospirochaeta</taxon>
    </lineage>
</organism>
<proteinExistence type="predicted"/>
<evidence type="ECO:0000313" key="2">
    <source>
        <dbReference type="Proteomes" id="UP001221217"/>
    </source>
</evidence>
<protein>
    <submittedName>
        <fullName evidence="1">Uncharacterized protein</fullName>
    </submittedName>
</protein>
<dbReference type="Proteomes" id="UP001221217">
    <property type="component" value="Unassembled WGS sequence"/>
</dbReference>
<comment type="caution">
    <text evidence="1">The sequence shown here is derived from an EMBL/GenBank/DDBJ whole genome shotgun (WGS) entry which is preliminary data.</text>
</comment>
<gene>
    <name evidence="1" type="ORF">PQJ61_14215</name>
</gene>
<sequence length="189" mass="22019">MSVVIEAKKKFLDRYNIDRSNTDALSKSISAAVQHNKLYKSGLAESSRKEIRAYWGECLKEIQKTVENLTDEDYEKKILELQEKMNSKFGDLFYNPEGFKISHSQKSISVYLKHMWCLEEIGKPNQCPIDSIVLKKIGKKYPYTKWTTVNDIEIHRNQIKDVRDFIIEKFGNETSLAEGELLLFQSDEN</sequence>
<dbReference type="EMBL" id="JAQQAL010000035">
    <property type="protein sequence ID" value="MDC7227917.1"/>
    <property type="molecule type" value="Genomic_DNA"/>
</dbReference>
<name>A0AAJ1IEM2_9SPIO</name>